<name>A0A0A9HFA3_ARUDO</name>
<accession>A0A0A9HFA3</accession>
<protein>
    <submittedName>
        <fullName evidence="2">Uncharacterized protein</fullName>
    </submittedName>
</protein>
<feature type="transmembrane region" description="Helical" evidence="1">
    <location>
        <begin position="26"/>
        <end position="46"/>
    </location>
</feature>
<organism evidence="2">
    <name type="scientific">Arundo donax</name>
    <name type="common">Giant reed</name>
    <name type="synonym">Donax arundinaceus</name>
    <dbReference type="NCBI Taxonomy" id="35708"/>
    <lineage>
        <taxon>Eukaryota</taxon>
        <taxon>Viridiplantae</taxon>
        <taxon>Streptophyta</taxon>
        <taxon>Embryophyta</taxon>
        <taxon>Tracheophyta</taxon>
        <taxon>Spermatophyta</taxon>
        <taxon>Magnoliopsida</taxon>
        <taxon>Liliopsida</taxon>
        <taxon>Poales</taxon>
        <taxon>Poaceae</taxon>
        <taxon>PACMAD clade</taxon>
        <taxon>Arundinoideae</taxon>
        <taxon>Arundineae</taxon>
        <taxon>Arundo</taxon>
    </lineage>
</organism>
<keyword evidence="1" id="KW-1133">Transmembrane helix</keyword>
<keyword evidence="1" id="KW-0812">Transmembrane</keyword>
<proteinExistence type="predicted"/>
<evidence type="ECO:0000256" key="1">
    <source>
        <dbReference type="SAM" id="Phobius"/>
    </source>
</evidence>
<dbReference type="AlphaFoldDB" id="A0A0A9HFA3"/>
<keyword evidence="1" id="KW-0472">Membrane</keyword>
<evidence type="ECO:0000313" key="2">
    <source>
        <dbReference type="EMBL" id="JAE33521.1"/>
    </source>
</evidence>
<dbReference type="EMBL" id="GBRH01164375">
    <property type="protein sequence ID" value="JAE33521.1"/>
    <property type="molecule type" value="Transcribed_RNA"/>
</dbReference>
<sequence length="80" mass="9102">MVHMTGLGHGREPGLSQTMSELWVQWRMLLGLALILVKIICLSLLLDKLFHHLKMLFNSTSYILGRLASVLGETRIRMVL</sequence>
<reference evidence="2" key="2">
    <citation type="journal article" date="2015" name="Data Brief">
        <title>Shoot transcriptome of the giant reed, Arundo donax.</title>
        <authorList>
            <person name="Barrero R.A."/>
            <person name="Guerrero F.D."/>
            <person name="Moolhuijzen P."/>
            <person name="Goolsby J.A."/>
            <person name="Tidwell J."/>
            <person name="Bellgard S.E."/>
            <person name="Bellgard M.I."/>
        </authorList>
    </citation>
    <scope>NUCLEOTIDE SEQUENCE</scope>
    <source>
        <tissue evidence="2">Shoot tissue taken approximately 20 cm above the soil surface</tissue>
    </source>
</reference>
<reference evidence="2" key="1">
    <citation type="submission" date="2014-09" db="EMBL/GenBank/DDBJ databases">
        <authorList>
            <person name="Magalhaes I.L.F."/>
            <person name="Oliveira U."/>
            <person name="Santos F.R."/>
            <person name="Vidigal T.H.D.A."/>
            <person name="Brescovit A.D."/>
            <person name="Santos A.J."/>
        </authorList>
    </citation>
    <scope>NUCLEOTIDE SEQUENCE</scope>
    <source>
        <tissue evidence="2">Shoot tissue taken approximately 20 cm above the soil surface</tissue>
    </source>
</reference>